<reference evidence="2" key="1">
    <citation type="journal article" date="2019" name="Genome Announc.">
        <title>Draft Genome Sequence of Pseudoalteromonas piscicida Strain 36Y ROTHPW, an Hypersaline Seawater Isolate from the South Coast of Sonora, Mexico.</title>
        <authorList>
            <person name="Sanchez-Diaz R."/>
            <person name="Molina-Garza Z.J."/>
            <person name="Cruz-Suarez L.E."/>
            <person name="Selvin J."/>
            <person name="Kiran G.S."/>
            <person name="Ibarra-Gamez J.C."/>
            <person name="Gomez-Gil B."/>
            <person name="Galaviz-Silva L."/>
        </authorList>
    </citation>
    <scope>NUCLEOTIDE SEQUENCE [LARGE SCALE GENOMIC DNA]</scope>
    <source>
        <strain evidence="2">36Y_RITHPW</strain>
    </source>
</reference>
<dbReference type="Proteomes" id="UP000228621">
    <property type="component" value="Unassembled WGS sequence"/>
</dbReference>
<dbReference type="OrthoDB" id="6313114at2"/>
<evidence type="ECO:0000313" key="2">
    <source>
        <dbReference type="Proteomes" id="UP000228621"/>
    </source>
</evidence>
<dbReference type="EMBL" id="NKHF01000037">
    <property type="protein sequence ID" value="PCK32212.1"/>
    <property type="molecule type" value="Genomic_DNA"/>
</dbReference>
<protein>
    <submittedName>
        <fullName evidence="1">Uncharacterized protein</fullName>
    </submittedName>
</protein>
<proteinExistence type="predicted"/>
<dbReference type="AlphaFoldDB" id="A0A2A5JRW2"/>
<keyword evidence="2" id="KW-1185">Reference proteome</keyword>
<organism evidence="1 2">
    <name type="scientific">Pseudoalteromonas piscicida</name>
    <dbReference type="NCBI Taxonomy" id="43662"/>
    <lineage>
        <taxon>Bacteria</taxon>
        <taxon>Pseudomonadati</taxon>
        <taxon>Pseudomonadota</taxon>
        <taxon>Gammaproteobacteria</taxon>
        <taxon>Alteromonadales</taxon>
        <taxon>Pseudoalteromonadaceae</taxon>
        <taxon>Pseudoalteromonas</taxon>
    </lineage>
</organism>
<dbReference type="RefSeq" id="WP_099641661.1">
    <property type="nucleotide sequence ID" value="NZ_JAQPZX010000058.1"/>
</dbReference>
<evidence type="ECO:0000313" key="1">
    <source>
        <dbReference type="EMBL" id="PCK32212.1"/>
    </source>
</evidence>
<gene>
    <name evidence="1" type="ORF">CEX98_08505</name>
</gene>
<sequence length="91" mass="9942">MSLLKSALIKTLKSKSTQQVASVVFDKALKQGKEYIDSRKTEAKNDTDELLLGLQHLLAQKPSDGIYSISLSGCRVRVKITAGAISHIDKL</sequence>
<name>A0A2A5JRW2_PSEO7</name>
<comment type="caution">
    <text evidence="1">The sequence shown here is derived from an EMBL/GenBank/DDBJ whole genome shotgun (WGS) entry which is preliminary data.</text>
</comment>
<accession>A0A2A5JRW2</accession>